<dbReference type="PROSITE" id="PS51683">
    <property type="entry name" value="SAM_OMT_II"/>
    <property type="match status" value="1"/>
</dbReference>
<dbReference type="InterPro" id="IPR036388">
    <property type="entry name" value="WH-like_DNA-bd_sf"/>
</dbReference>
<dbReference type="Gene3D" id="3.40.50.150">
    <property type="entry name" value="Vaccinia Virus protein VP39"/>
    <property type="match status" value="1"/>
</dbReference>
<evidence type="ECO:0000259" key="5">
    <source>
        <dbReference type="Pfam" id="PF00891"/>
    </source>
</evidence>
<evidence type="ECO:0000256" key="4">
    <source>
        <dbReference type="PIRSR" id="PIRSR005739-1"/>
    </source>
</evidence>
<dbReference type="AlphaFoldDB" id="A0A6G8ZZ85"/>
<dbReference type="InterPro" id="IPR036390">
    <property type="entry name" value="WH_DNA-bd_sf"/>
</dbReference>
<dbReference type="Proteomes" id="UP000500895">
    <property type="component" value="Chromosome"/>
</dbReference>
<keyword evidence="2" id="KW-0808">Transferase</keyword>
<reference evidence="7 8" key="1">
    <citation type="journal article" date="2020" name="Int. J. Syst. Evol. Microbiol.">
        <title>Description and complete genome sequences of Bradyrhizobium symbiodeficiens sp. nov., a non-symbiotic bacterium associated with legumes native to Canada.</title>
        <authorList>
            <person name="Bromfield E.S.P."/>
            <person name="Cloutier S."/>
            <person name="Nguyen H.D.T."/>
        </authorList>
    </citation>
    <scope>NUCLEOTIDE SEQUENCE [LARGE SCALE GENOMIC DNA]</scope>
    <source>
        <strain evidence="7 8">101S1MB</strain>
    </source>
</reference>
<dbReference type="InterPro" id="IPR001077">
    <property type="entry name" value="COMT_C"/>
</dbReference>
<feature type="active site" description="Proton acceptor" evidence="4">
    <location>
        <position position="241"/>
    </location>
</feature>
<feature type="domain" description="O-methyltransferase dimerisation" evidence="6">
    <location>
        <begin position="11"/>
        <end position="85"/>
    </location>
</feature>
<dbReference type="InterPro" id="IPR012967">
    <property type="entry name" value="COMT_dimerisation"/>
</dbReference>
<evidence type="ECO:0000256" key="2">
    <source>
        <dbReference type="ARBA" id="ARBA00022679"/>
    </source>
</evidence>
<organism evidence="7 8">
    <name type="scientific">Bradyrhizobium symbiodeficiens</name>
    <dbReference type="NCBI Taxonomy" id="1404367"/>
    <lineage>
        <taxon>Bacteria</taxon>
        <taxon>Pseudomonadati</taxon>
        <taxon>Pseudomonadota</taxon>
        <taxon>Alphaproteobacteria</taxon>
        <taxon>Hyphomicrobiales</taxon>
        <taxon>Nitrobacteraceae</taxon>
        <taxon>Bradyrhizobium</taxon>
    </lineage>
</organism>
<dbReference type="Pfam" id="PF08100">
    <property type="entry name" value="Dimerisation"/>
    <property type="match status" value="1"/>
</dbReference>
<evidence type="ECO:0000256" key="1">
    <source>
        <dbReference type="ARBA" id="ARBA00022603"/>
    </source>
</evidence>
<dbReference type="InterPro" id="IPR016461">
    <property type="entry name" value="COMT-like"/>
</dbReference>
<dbReference type="PANTHER" id="PTHR43712">
    <property type="entry name" value="PUTATIVE (AFU_ORTHOLOGUE AFUA_4G14580)-RELATED"/>
    <property type="match status" value="1"/>
</dbReference>
<dbReference type="PANTHER" id="PTHR43712:SF2">
    <property type="entry name" value="O-METHYLTRANSFERASE CICE"/>
    <property type="match status" value="1"/>
</dbReference>
<dbReference type="CDD" id="cd02440">
    <property type="entry name" value="AdoMet_MTases"/>
    <property type="match status" value="1"/>
</dbReference>
<proteinExistence type="predicted"/>
<dbReference type="Gene3D" id="1.10.10.10">
    <property type="entry name" value="Winged helix-like DNA-binding domain superfamily/Winged helix DNA-binding domain"/>
    <property type="match status" value="1"/>
</dbReference>
<dbReference type="PIRSF" id="PIRSF005739">
    <property type="entry name" value="O-mtase"/>
    <property type="match status" value="1"/>
</dbReference>
<dbReference type="RefSeq" id="WP_166466867.1">
    <property type="nucleotide sequence ID" value="NZ_CP050066.2"/>
</dbReference>
<dbReference type="InterPro" id="IPR029063">
    <property type="entry name" value="SAM-dependent_MTases_sf"/>
</dbReference>
<sequence>MTAPFINPVFDIALSYQKTAALIAALKLDIFTKIGGDNVSLDDLQVRTGASQRGLRILCDYLTVIGLLQKNETSYSLPYASRNFLDKSSPLAMGAFVDFAAAQETIELVFRDPASYVMRGGSEGLALMSPDHPIWVRYARTTMSFAGAKAKRVAKFVESFSEPVYTVLDISAGHGLYGIEVAKAFPDALLTAIDWAPVLEVTKENAQAAGVSDRLRTIAGSAMEQDWGSDYDLILLPNFLHHFSFETCTTLLRKIKASLIPGGRAIGVEFVPNEDRISPPMPASFAFWMLATTPEGDAYTTSDLDKMARDAGFAGATTRPLAPDPDSLIIFET</sequence>
<dbReference type="Pfam" id="PF00891">
    <property type="entry name" value="Methyltransf_2"/>
    <property type="match status" value="1"/>
</dbReference>
<evidence type="ECO:0000256" key="3">
    <source>
        <dbReference type="ARBA" id="ARBA00022691"/>
    </source>
</evidence>
<feature type="domain" description="O-methyltransferase C-terminal" evidence="5">
    <location>
        <begin position="150"/>
        <end position="314"/>
    </location>
</feature>
<dbReference type="GO" id="GO:0046983">
    <property type="term" value="F:protein dimerization activity"/>
    <property type="evidence" value="ECO:0007669"/>
    <property type="project" value="InterPro"/>
</dbReference>
<dbReference type="EMBL" id="CP050066">
    <property type="protein sequence ID" value="QIP05527.1"/>
    <property type="molecule type" value="Genomic_DNA"/>
</dbReference>
<dbReference type="GO" id="GO:0008171">
    <property type="term" value="F:O-methyltransferase activity"/>
    <property type="evidence" value="ECO:0007669"/>
    <property type="project" value="InterPro"/>
</dbReference>
<evidence type="ECO:0000313" key="7">
    <source>
        <dbReference type="EMBL" id="QIP05527.1"/>
    </source>
</evidence>
<name>A0A6G8ZZ85_9BRAD</name>
<keyword evidence="1 7" id="KW-0489">Methyltransferase</keyword>
<gene>
    <name evidence="7" type="ORF">HAV00_04340</name>
</gene>
<evidence type="ECO:0000313" key="8">
    <source>
        <dbReference type="Proteomes" id="UP000500895"/>
    </source>
</evidence>
<dbReference type="SUPFAM" id="SSF46785">
    <property type="entry name" value="Winged helix' DNA-binding domain"/>
    <property type="match status" value="1"/>
</dbReference>
<accession>A0A6G8ZZ85</accession>
<dbReference type="SUPFAM" id="SSF53335">
    <property type="entry name" value="S-adenosyl-L-methionine-dependent methyltransferases"/>
    <property type="match status" value="1"/>
</dbReference>
<keyword evidence="3" id="KW-0949">S-adenosyl-L-methionine</keyword>
<protein>
    <submittedName>
        <fullName evidence="7">Class I SAM-dependent methyltransferase</fullName>
    </submittedName>
</protein>
<evidence type="ECO:0000259" key="6">
    <source>
        <dbReference type="Pfam" id="PF08100"/>
    </source>
</evidence>
<dbReference type="GO" id="GO:0032259">
    <property type="term" value="P:methylation"/>
    <property type="evidence" value="ECO:0007669"/>
    <property type="project" value="UniProtKB-KW"/>
</dbReference>